<dbReference type="NCBIfam" id="TIGR00738">
    <property type="entry name" value="rrf2_super"/>
    <property type="match status" value="1"/>
</dbReference>
<dbReference type="PANTHER" id="PTHR33221">
    <property type="entry name" value="WINGED HELIX-TURN-HELIX TRANSCRIPTIONAL REGULATOR, RRF2 FAMILY"/>
    <property type="match status" value="1"/>
</dbReference>
<dbReference type="InterPro" id="IPR000944">
    <property type="entry name" value="Tscrpt_reg_Rrf2"/>
</dbReference>
<reference evidence="2" key="1">
    <citation type="submission" date="2020-12" db="EMBL/GenBank/DDBJ databases">
        <title>Prauserella sp. ASG 168, a novel actinomycete isolated from cave rock.</title>
        <authorList>
            <person name="Suriyachadkun C."/>
        </authorList>
    </citation>
    <scope>NUCLEOTIDE SEQUENCE</scope>
    <source>
        <strain evidence="2">ASG 168</strain>
    </source>
</reference>
<dbReference type="InterPro" id="IPR036390">
    <property type="entry name" value="WH_DNA-bd_sf"/>
</dbReference>
<keyword evidence="1" id="KW-0238">DNA-binding</keyword>
<dbReference type="GO" id="GO:0003677">
    <property type="term" value="F:DNA binding"/>
    <property type="evidence" value="ECO:0007669"/>
    <property type="project" value="UniProtKB-KW"/>
</dbReference>
<keyword evidence="3" id="KW-1185">Reference proteome</keyword>
<comment type="caution">
    <text evidence="2">The sequence shown here is derived from an EMBL/GenBank/DDBJ whole genome shotgun (WGS) entry which is preliminary data.</text>
</comment>
<dbReference type="PANTHER" id="PTHR33221:SF5">
    <property type="entry name" value="HTH-TYPE TRANSCRIPTIONAL REGULATOR ISCR"/>
    <property type="match status" value="1"/>
</dbReference>
<evidence type="ECO:0000313" key="2">
    <source>
        <dbReference type="EMBL" id="MBK1783710.1"/>
    </source>
</evidence>
<protein>
    <submittedName>
        <fullName evidence="2">Rrf2 family transcriptional regulator</fullName>
    </submittedName>
</protein>
<name>A0A934QNF9_9PSEU</name>
<accession>A0A934QNF9</accession>
<dbReference type="SUPFAM" id="SSF46785">
    <property type="entry name" value="Winged helix' DNA-binding domain"/>
    <property type="match status" value="1"/>
</dbReference>
<dbReference type="RefSeq" id="WP_200315232.1">
    <property type="nucleotide sequence ID" value="NZ_JAENJH010000001.1"/>
</dbReference>
<gene>
    <name evidence="2" type="ORF">JHE00_05165</name>
</gene>
<dbReference type="InterPro" id="IPR036388">
    <property type="entry name" value="WH-like_DNA-bd_sf"/>
</dbReference>
<organism evidence="2 3">
    <name type="scientific">Prauserella cavernicola</name>
    <dbReference type="NCBI Taxonomy" id="2800127"/>
    <lineage>
        <taxon>Bacteria</taxon>
        <taxon>Bacillati</taxon>
        <taxon>Actinomycetota</taxon>
        <taxon>Actinomycetes</taxon>
        <taxon>Pseudonocardiales</taxon>
        <taxon>Pseudonocardiaceae</taxon>
        <taxon>Prauserella</taxon>
    </lineage>
</organism>
<dbReference type="GO" id="GO:0003700">
    <property type="term" value="F:DNA-binding transcription factor activity"/>
    <property type="evidence" value="ECO:0007669"/>
    <property type="project" value="TreeGrafter"/>
</dbReference>
<dbReference type="PROSITE" id="PS51197">
    <property type="entry name" value="HTH_RRF2_2"/>
    <property type="match status" value="1"/>
</dbReference>
<evidence type="ECO:0000313" key="3">
    <source>
        <dbReference type="Proteomes" id="UP000635245"/>
    </source>
</evidence>
<dbReference type="GO" id="GO:0005829">
    <property type="term" value="C:cytosol"/>
    <property type="evidence" value="ECO:0007669"/>
    <property type="project" value="TreeGrafter"/>
</dbReference>
<dbReference type="PROSITE" id="PS01332">
    <property type="entry name" value="HTH_RRF2_1"/>
    <property type="match status" value="1"/>
</dbReference>
<dbReference type="Pfam" id="PF02082">
    <property type="entry name" value="Rrf2"/>
    <property type="match status" value="1"/>
</dbReference>
<dbReference type="Proteomes" id="UP000635245">
    <property type="component" value="Unassembled WGS sequence"/>
</dbReference>
<dbReference type="AlphaFoldDB" id="A0A934QNF9"/>
<dbReference type="EMBL" id="JAENJH010000001">
    <property type="protein sequence ID" value="MBK1783710.1"/>
    <property type="molecule type" value="Genomic_DNA"/>
</dbReference>
<dbReference type="InterPro" id="IPR030489">
    <property type="entry name" value="TR_Rrf2-type_CS"/>
</dbReference>
<sequence>MRVSARSDYAVRATMELARVNVPVKCPVIARRQDIPLKFLINILTDLRRSGLVCSRRGVDGGYWLARPPAEITLGDILRAIDGPLTTVAGMPADAVEYSGEVGGLADAWRRLRKGVDDVVDGITVSELVSTGTRCSDPVR</sequence>
<evidence type="ECO:0000256" key="1">
    <source>
        <dbReference type="ARBA" id="ARBA00023125"/>
    </source>
</evidence>
<proteinExistence type="predicted"/>
<dbReference type="Gene3D" id="1.10.10.10">
    <property type="entry name" value="Winged helix-like DNA-binding domain superfamily/Winged helix DNA-binding domain"/>
    <property type="match status" value="1"/>
</dbReference>